<sequence length="736" mass="81063">MNQLAFLKPIKTAILTITIFLFPLFFLPFTQEFFLTNKLYFLGGVALILLLISTLELAFSKKLEWKKTPIDNLLLLVVLSSALSIVLSSPNKVQALLNPNFGGLLIASLAFITYYLAREKSWSLFGKAAIASAIFLGIDTLIFYFQPLKNANLPVILQFLKNPFFTPIGSQLDLALFLGFFAIYAFGQLLGATQMRKSVHPVRNSSGVLNSSTGQQDVISNGVKPLDMVLFIISFSGAALTGYGLLKPGTNLLLPPFRLSWYAAVETLKNPLSALFGVGVDNFASIFTRVKDLAYNQGPMWEISSFNLSRSAVLHVFTESGIFGLLAFGLIVSVLIKSVLQLRKNEQSHARSPRNHPDMNGHLSQDNQENTLSVSSGLRGSYLPVLLVSAYLLIILALFPISLPVLFLLFLTIAYVTRLQHFHESSTHFDLANILPVYLGMVIIGLLLVGGSAYLMGRSYMAEAYFKRSLDGITKNNAKILYDNQRMAVITNSYIERFRINFAQTNLLIANNVAAKVQPPAGQTQTAEEAQQAASKLTEEDKQTIGQAIQNAIAEAKAAVALNPQKATNWENLAAIYRNVLSVAQGADVWTISSYQRAIVADPQNPSYRLNLGGVYYTLGNYDEARNLFQQSIAVKPNWPNAHYNFAWAAYQKADYQTAAAAMQNVLTLIDPKTAKADYDRAAKDLEEFKKKLPATETATPSAEIQQPNQLSLPTPPQPAIEPKIELPNTASPEAR</sequence>
<name>A0A1J5HZV7_9BACT</name>
<feature type="repeat" description="TPR" evidence="1">
    <location>
        <begin position="606"/>
        <end position="639"/>
    </location>
</feature>
<dbReference type="Pfam" id="PF14559">
    <property type="entry name" value="TPR_19"/>
    <property type="match status" value="1"/>
</dbReference>
<feature type="transmembrane region" description="Helical" evidence="3">
    <location>
        <begin position="41"/>
        <end position="60"/>
    </location>
</feature>
<dbReference type="Proteomes" id="UP000183758">
    <property type="component" value="Unassembled WGS sequence"/>
</dbReference>
<reference evidence="4 5" key="1">
    <citation type="journal article" date="2016" name="Environ. Microbiol.">
        <title>Genomic resolution of a cold subsurface aquifer community provides metabolic insights for novel microbes adapted to high CO concentrations.</title>
        <authorList>
            <person name="Probst A.J."/>
            <person name="Castelle C.J."/>
            <person name="Singh A."/>
            <person name="Brown C.T."/>
            <person name="Anantharaman K."/>
            <person name="Sharon I."/>
            <person name="Hug L.A."/>
            <person name="Burstein D."/>
            <person name="Emerson J.B."/>
            <person name="Thomas B.C."/>
            <person name="Banfield J.F."/>
        </authorList>
    </citation>
    <scope>NUCLEOTIDE SEQUENCE [LARGE SCALE GENOMIC DNA]</scope>
    <source>
        <strain evidence="4">CG2_30_33_16</strain>
    </source>
</reference>
<dbReference type="PROSITE" id="PS50005">
    <property type="entry name" value="TPR"/>
    <property type="match status" value="1"/>
</dbReference>
<keyword evidence="3" id="KW-0472">Membrane</keyword>
<protein>
    <submittedName>
        <fullName evidence="4">Uncharacterized protein</fullName>
    </submittedName>
</protein>
<feature type="compositionally biased region" description="Basic and acidic residues" evidence="2">
    <location>
        <begin position="347"/>
        <end position="359"/>
    </location>
</feature>
<dbReference type="PANTHER" id="PTHR44998">
    <property type="match status" value="1"/>
</dbReference>
<dbReference type="InterPro" id="IPR019734">
    <property type="entry name" value="TPR_rpt"/>
</dbReference>
<proteinExistence type="predicted"/>
<dbReference type="Gene3D" id="1.25.40.10">
    <property type="entry name" value="Tetratricopeptide repeat domain"/>
    <property type="match status" value="1"/>
</dbReference>
<accession>A0A1J5HZV7</accession>
<feature type="transmembrane region" description="Helical" evidence="3">
    <location>
        <begin position="382"/>
        <end position="415"/>
    </location>
</feature>
<dbReference type="SMART" id="SM00028">
    <property type="entry name" value="TPR"/>
    <property type="match status" value="2"/>
</dbReference>
<feature type="region of interest" description="Disordered" evidence="2">
    <location>
        <begin position="347"/>
        <end position="366"/>
    </location>
</feature>
<evidence type="ECO:0000256" key="3">
    <source>
        <dbReference type="SAM" id="Phobius"/>
    </source>
</evidence>
<feature type="region of interest" description="Disordered" evidence="2">
    <location>
        <begin position="690"/>
        <end position="736"/>
    </location>
</feature>
<evidence type="ECO:0000313" key="4">
    <source>
        <dbReference type="EMBL" id="OIP84456.1"/>
    </source>
</evidence>
<organism evidence="4 5">
    <name type="scientific">Candidatus Roizmanbacteria bacterium CG2_30_33_16</name>
    <dbReference type="NCBI Taxonomy" id="1805340"/>
    <lineage>
        <taxon>Bacteria</taxon>
        <taxon>Candidatus Roizmaniibacteriota</taxon>
    </lineage>
</organism>
<dbReference type="PANTHER" id="PTHR44998:SF1">
    <property type="entry name" value="UDP-N-ACETYLGLUCOSAMINE--PEPTIDE N-ACETYLGLUCOSAMINYLTRANSFERASE 110 KDA SUBUNIT"/>
    <property type="match status" value="1"/>
</dbReference>
<feature type="transmembrane region" description="Helical" evidence="3">
    <location>
        <begin position="72"/>
        <end position="89"/>
    </location>
</feature>
<feature type="transmembrane region" description="Helical" evidence="3">
    <location>
        <begin position="164"/>
        <end position="187"/>
    </location>
</feature>
<feature type="transmembrane region" description="Helical" evidence="3">
    <location>
        <begin position="12"/>
        <end position="29"/>
    </location>
</feature>
<dbReference type="EMBL" id="MNZM01000056">
    <property type="protein sequence ID" value="OIP84456.1"/>
    <property type="molecule type" value="Genomic_DNA"/>
</dbReference>
<feature type="compositionally biased region" description="Polar residues" evidence="2">
    <location>
        <begin position="697"/>
        <end position="713"/>
    </location>
</feature>
<feature type="transmembrane region" description="Helical" evidence="3">
    <location>
        <begin position="124"/>
        <end position="144"/>
    </location>
</feature>
<evidence type="ECO:0000256" key="1">
    <source>
        <dbReference type="PROSITE-ProRule" id="PRU00339"/>
    </source>
</evidence>
<feature type="transmembrane region" description="Helical" evidence="3">
    <location>
        <begin position="228"/>
        <end position="246"/>
    </location>
</feature>
<keyword evidence="1" id="KW-0802">TPR repeat</keyword>
<feature type="transmembrane region" description="Helical" evidence="3">
    <location>
        <begin position="435"/>
        <end position="457"/>
    </location>
</feature>
<evidence type="ECO:0000256" key="2">
    <source>
        <dbReference type="SAM" id="MobiDB-lite"/>
    </source>
</evidence>
<evidence type="ECO:0000313" key="5">
    <source>
        <dbReference type="Proteomes" id="UP000183758"/>
    </source>
</evidence>
<dbReference type="InterPro" id="IPR011990">
    <property type="entry name" value="TPR-like_helical_dom_sf"/>
</dbReference>
<gene>
    <name evidence="4" type="ORF">AUK04_02405</name>
</gene>
<dbReference type="SUPFAM" id="SSF48452">
    <property type="entry name" value="TPR-like"/>
    <property type="match status" value="1"/>
</dbReference>
<dbReference type="PROSITE" id="PS50293">
    <property type="entry name" value="TPR_REGION"/>
    <property type="match status" value="1"/>
</dbReference>
<feature type="transmembrane region" description="Helical" evidence="3">
    <location>
        <begin position="312"/>
        <end position="336"/>
    </location>
</feature>
<feature type="transmembrane region" description="Helical" evidence="3">
    <location>
        <begin position="101"/>
        <end position="117"/>
    </location>
</feature>
<comment type="caution">
    <text evidence="4">The sequence shown here is derived from an EMBL/GenBank/DDBJ whole genome shotgun (WGS) entry which is preliminary data.</text>
</comment>
<keyword evidence="3" id="KW-0812">Transmembrane</keyword>
<keyword evidence="3" id="KW-1133">Transmembrane helix</keyword>
<dbReference type="AlphaFoldDB" id="A0A1J5HZV7"/>